<dbReference type="InterPro" id="IPR016195">
    <property type="entry name" value="Pol/histidinol_Pase-like"/>
</dbReference>
<evidence type="ECO:0000256" key="4">
    <source>
        <dbReference type="ARBA" id="ARBA00022705"/>
    </source>
</evidence>
<dbReference type="InterPro" id="IPR011708">
    <property type="entry name" value="DNA_pol3_alpha_NTPase_dom"/>
</dbReference>
<accession>A0ABS5K3D6</accession>
<dbReference type="Proteomes" id="UP000811481">
    <property type="component" value="Unassembled WGS sequence"/>
</dbReference>
<evidence type="ECO:0000256" key="5">
    <source>
        <dbReference type="ARBA" id="ARBA00022932"/>
    </source>
</evidence>
<proteinExistence type="predicted"/>
<evidence type="ECO:0000313" key="9">
    <source>
        <dbReference type="Proteomes" id="UP000811481"/>
    </source>
</evidence>
<keyword evidence="9" id="KW-1185">Reference proteome</keyword>
<dbReference type="InterPro" id="IPR040982">
    <property type="entry name" value="DNA_pol3_finger"/>
</dbReference>
<keyword evidence="2" id="KW-0808">Transferase</keyword>
<dbReference type="Pfam" id="PF02811">
    <property type="entry name" value="PHP"/>
    <property type="match status" value="1"/>
</dbReference>
<dbReference type="PANTHER" id="PTHR32294:SF0">
    <property type="entry name" value="DNA POLYMERASE III SUBUNIT ALPHA"/>
    <property type="match status" value="1"/>
</dbReference>
<keyword evidence="5" id="KW-0239">DNA-directed DNA polymerase</keyword>
<dbReference type="InterPro" id="IPR004805">
    <property type="entry name" value="DnaE2/DnaE/PolC"/>
</dbReference>
<dbReference type="Pfam" id="PF17657">
    <property type="entry name" value="DNA_pol3_finger"/>
    <property type="match status" value="1"/>
</dbReference>
<protein>
    <recommendedName>
        <fullName evidence="1">DNA-directed DNA polymerase</fullName>
        <ecNumber evidence="1">2.7.7.7</ecNumber>
    </recommendedName>
</protein>
<evidence type="ECO:0000256" key="6">
    <source>
        <dbReference type="ARBA" id="ARBA00049244"/>
    </source>
</evidence>
<dbReference type="Gene3D" id="3.20.20.140">
    <property type="entry name" value="Metal-dependent hydrolases"/>
    <property type="match status" value="1"/>
</dbReference>
<dbReference type="CDD" id="cd07431">
    <property type="entry name" value="PHP_PolIIIA"/>
    <property type="match status" value="1"/>
</dbReference>
<name>A0ABS5K3D6_9MOLU</name>
<feature type="domain" description="Polymerase/histidinol phosphatase N-terminal" evidence="7">
    <location>
        <begin position="6"/>
        <end position="73"/>
    </location>
</feature>
<comment type="catalytic activity">
    <reaction evidence="6">
        <text>DNA(n) + a 2'-deoxyribonucleoside 5'-triphosphate = DNA(n+1) + diphosphate</text>
        <dbReference type="Rhea" id="RHEA:22508"/>
        <dbReference type="Rhea" id="RHEA-COMP:17339"/>
        <dbReference type="Rhea" id="RHEA-COMP:17340"/>
        <dbReference type="ChEBI" id="CHEBI:33019"/>
        <dbReference type="ChEBI" id="CHEBI:61560"/>
        <dbReference type="ChEBI" id="CHEBI:173112"/>
        <dbReference type="EC" id="2.7.7.7"/>
    </reaction>
</comment>
<evidence type="ECO:0000313" key="8">
    <source>
        <dbReference type="EMBL" id="MBS2126426.1"/>
    </source>
</evidence>
<dbReference type="InterPro" id="IPR029460">
    <property type="entry name" value="DNAPol_HHH"/>
</dbReference>
<dbReference type="Gene3D" id="1.10.150.870">
    <property type="match status" value="1"/>
</dbReference>
<evidence type="ECO:0000259" key="7">
    <source>
        <dbReference type="SMART" id="SM00481"/>
    </source>
</evidence>
<organism evidence="8 9">
    <name type="scientific">'Fragaria x ananassa' phyllody phytoplasma</name>
    <dbReference type="NCBI Taxonomy" id="2358428"/>
    <lineage>
        <taxon>Bacteria</taxon>
        <taxon>Bacillati</taxon>
        <taxon>Mycoplasmatota</taxon>
        <taxon>Mollicutes</taxon>
        <taxon>Acholeplasmatales</taxon>
        <taxon>Acholeplasmataceae</taxon>
        <taxon>Candidatus Phytoplasma</taxon>
        <taxon>16SrXIII (Mexican periwinkle virescence group)</taxon>
    </lineage>
</organism>
<evidence type="ECO:0000256" key="2">
    <source>
        <dbReference type="ARBA" id="ARBA00022679"/>
    </source>
</evidence>
<dbReference type="SUPFAM" id="SSF89550">
    <property type="entry name" value="PHP domain-like"/>
    <property type="match status" value="1"/>
</dbReference>
<gene>
    <name evidence="8" type="ORF">J8J04_01850</name>
</gene>
<dbReference type="InterPro" id="IPR003141">
    <property type="entry name" value="Pol/His_phosphatase_N"/>
</dbReference>
<dbReference type="InterPro" id="IPR004013">
    <property type="entry name" value="PHP_dom"/>
</dbReference>
<keyword evidence="4" id="KW-0235">DNA replication</keyword>
<comment type="caution">
    <text evidence="8">The sequence shown here is derived from an EMBL/GenBank/DDBJ whole genome shotgun (WGS) entry which is preliminary data.</text>
</comment>
<keyword evidence="3" id="KW-0548">Nucleotidyltransferase</keyword>
<evidence type="ECO:0000256" key="1">
    <source>
        <dbReference type="ARBA" id="ARBA00012417"/>
    </source>
</evidence>
<dbReference type="SMART" id="SM00481">
    <property type="entry name" value="POLIIIAc"/>
    <property type="match status" value="1"/>
</dbReference>
<dbReference type="EC" id="2.7.7.7" evidence="1"/>
<dbReference type="PANTHER" id="PTHR32294">
    <property type="entry name" value="DNA POLYMERASE III SUBUNIT ALPHA"/>
    <property type="match status" value="1"/>
</dbReference>
<dbReference type="Pfam" id="PF07733">
    <property type="entry name" value="DNA_pol3_alpha"/>
    <property type="match status" value="1"/>
</dbReference>
<dbReference type="Pfam" id="PF14579">
    <property type="entry name" value="HHH_6"/>
    <property type="match status" value="1"/>
</dbReference>
<dbReference type="RefSeq" id="WP_212331578.1">
    <property type="nucleotide sequence ID" value="NZ_JAGVRH010000005.1"/>
</dbReference>
<evidence type="ECO:0000256" key="3">
    <source>
        <dbReference type="ARBA" id="ARBA00022695"/>
    </source>
</evidence>
<dbReference type="NCBIfam" id="TIGR00594">
    <property type="entry name" value="polc"/>
    <property type="match status" value="1"/>
</dbReference>
<sequence length="940" mass="109827">MSFLRGVFYLQSFYSLLQSLNSLEKLVLQAKENDYDFIALSDENNLYGMLTFLKLCQKHQIKPILGIKINFTWNNQVGELLVYAKNETGIKNLIQLSTMVKNIDKNNIPLAKIIPLGKGLFTIITGLCPFFEKLFKTQEKKVFKELLNLLQDIFDDVFLGVSFQSLFLEMLSDHILDFAAHFHLPCLPVHKTNYITPEFKKTWQILSQMENRKIESDLDLSFLTKNGFDNKYQNYNTILHSCKKLINQINYQNYQLKNITLPFYLDYQNDKSQDNKKEDQPKEEKAKTISLQNYLKQLSYEGLKNYINPQNPQYLKYQQRLEQELTIIHEMNYHNYFLIVNDVIKYAKKQGILVGPGRGSSSGSLVCFCLQITEIDPLKYNLIFERFLNPQRKTMPDIDLDFPDNKRDIVIKYMCQKYGLTHVANIITFGRFMNKKAIIKELIKFKKVMPFQIKGIFSFLNYQALQKNKVLTPIPVSMDFKMKELLQMASHLEEVPRFTGTHPAGLILSQSDLTKTIPLQKSNYNNLQQTQWEATDLETIGLFKIDFLGLRSLTLIKKIVIAINTINPNFSLFDIPLKDEKTFKLLQQGETLGIFQLESPKAKLFLQKMKPQNFEELIALLALNRPGTIDSFNLFLTNRNRKTQQQHFFHPLINEILKPTYGIILYQEQIIQIAASFAKYTLAEADLFRKAISKKEKNLLLQEKERFLNKSHQQGHNLLLANKIYDYILKFANYGFNKSHSVAYSLISYRMAYLKANFNIIFMIVLLNDALNNSLQTYILLQEIAKSNVSLEKPNVFTSSSKYYFNFNQNKLFLPLNMIKGVNLNFCHELIKKRSQKSFESFSDFKERLAFCLNETILTNLIFSGALDHIGFNRKTLFHNKNLEEVKYYRYLEHYEPVLHQEYSPQELISNEIKVFGFNLTNLKLTKNKIIKTSKHLLSK</sequence>
<reference evidence="8" key="1">
    <citation type="submission" date="2021-04" db="EMBL/GenBank/DDBJ databases">
        <title>Draft genome sequence of StrPh-CL8, a phytoplasma strain causing strawberry phyllody in Chile.</title>
        <authorList>
            <person name="Cui W."/>
            <person name="Zamorano A."/>
            <person name="Fiore N."/>
        </authorList>
    </citation>
    <scope>NUCLEOTIDE SEQUENCE [LARGE SCALE GENOMIC DNA]</scope>
    <source>
        <strain evidence="8">StrPh-Cl</strain>
    </source>
</reference>
<dbReference type="EMBL" id="JAGVRH010000005">
    <property type="protein sequence ID" value="MBS2126426.1"/>
    <property type="molecule type" value="Genomic_DNA"/>
</dbReference>